<dbReference type="Pfam" id="PF11951">
    <property type="entry name" value="Fungal_trans_2"/>
    <property type="match status" value="1"/>
</dbReference>
<dbReference type="OrthoDB" id="187139at2759"/>
<reference evidence="3" key="1">
    <citation type="submission" date="2022-11" db="EMBL/GenBank/DDBJ databases">
        <authorList>
            <person name="Petersen C."/>
        </authorList>
    </citation>
    <scope>NUCLEOTIDE SEQUENCE</scope>
    <source>
        <strain evidence="3">IBT 30761</strain>
    </source>
</reference>
<dbReference type="GO" id="GO:0003700">
    <property type="term" value="F:DNA-binding transcription factor activity"/>
    <property type="evidence" value="ECO:0007669"/>
    <property type="project" value="TreeGrafter"/>
</dbReference>
<dbReference type="PANTHER" id="PTHR37534">
    <property type="entry name" value="TRANSCRIPTIONAL ACTIVATOR PROTEIN UGA3"/>
    <property type="match status" value="1"/>
</dbReference>
<keyword evidence="2" id="KW-0539">Nucleus</keyword>
<evidence type="ECO:0000256" key="2">
    <source>
        <dbReference type="ARBA" id="ARBA00023242"/>
    </source>
</evidence>
<dbReference type="GO" id="GO:0045944">
    <property type="term" value="P:positive regulation of transcription by RNA polymerase II"/>
    <property type="evidence" value="ECO:0007669"/>
    <property type="project" value="TreeGrafter"/>
</dbReference>
<protein>
    <recommendedName>
        <fullName evidence="5">Fungal-specific transcription factor domain-containing protein</fullName>
    </recommendedName>
</protein>
<dbReference type="RefSeq" id="XP_056472462.1">
    <property type="nucleotide sequence ID" value="XM_056621656.1"/>
</dbReference>
<dbReference type="GO" id="GO:0005634">
    <property type="term" value="C:nucleus"/>
    <property type="evidence" value="ECO:0007669"/>
    <property type="project" value="UniProtKB-SubCell"/>
</dbReference>
<accession>A0A9W9K2Q7</accession>
<dbReference type="InterPro" id="IPR021858">
    <property type="entry name" value="Fun_TF"/>
</dbReference>
<dbReference type="PANTHER" id="PTHR37534:SF38">
    <property type="entry name" value="ZN(2)-C6 FUNGAL-TYPE DOMAIN-CONTAINING PROTEIN"/>
    <property type="match status" value="1"/>
</dbReference>
<evidence type="ECO:0008006" key="5">
    <source>
        <dbReference type="Google" id="ProtNLM"/>
    </source>
</evidence>
<dbReference type="AlphaFoldDB" id="A0A9W9K2Q7"/>
<dbReference type="GO" id="GO:0000976">
    <property type="term" value="F:transcription cis-regulatory region binding"/>
    <property type="evidence" value="ECO:0007669"/>
    <property type="project" value="TreeGrafter"/>
</dbReference>
<comment type="caution">
    <text evidence="3">The sequence shown here is derived from an EMBL/GenBank/DDBJ whole genome shotgun (WGS) entry which is preliminary data.</text>
</comment>
<keyword evidence="4" id="KW-1185">Reference proteome</keyword>
<sequence>MGSLGSVSSMFLAHFVAETSRYMTTVNPEKNPFLTHLLPLAFSDELILHSLLALGGAHLDRKQSSPEINTWVYRHYGHVIYLLQGAISRKSNEPLEWLRALLAQLILYLIGVFSLAQDDGAMMHIRAGRKIVRRLLSSSSETSNMRVLCGFTFELYTYLALIASPTPYNNGTESELDTRSSLLLSWDILKNYEIFGAIVSPIYQCLEVIPRVISLCTRRQAEIMFQECSSENWAEFVQLITIIETIGSADDLPEPAINLEHEQSLSVSAIYRHALAIFAYDAMWCGTIAEDESRLSVVRRHALSALMLIPTLMDTHLRNVLLWPTIVIGSCLINETEWDVIRKVLSNREPLFVVMKMKTMLENLWAENDPVYFGPYGLHKHMLSHQTVIYLA</sequence>
<evidence type="ECO:0000256" key="1">
    <source>
        <dbReference type="ARBA" id="ARBA00004123"/>
    </source>
</evidence>
<dbReference type="EMBL" id="JAPQKI010000009">
    <property type="protein sequence ID" value="KAJ5090481.1"/>
    <property type="molecule type" value="Genomic_DNA"/>
</dbReference>
<proteinExistence type="predicted"/>
<evidence type="ECO:0000313" key="3">
    <source>
        <dbReference type="EMBL" id="KAJ5090481.1"/>
    </source>
</evidence>
<comment type="subcellular location">
    <subcellularLocation>
        <location evidence="1">Nucleus</location>
    </subcellularLocation>
</comment>
<name>A0A9W9K2Q7_9EURO</name>
<organism evidence="3 4">
    <name type="scientific">Penicillium argentinense</name>
    <dbReference type="NCBI Taxonomy" id="1131581"/>
    <lineage>
        <taxon>Eukaryota</taxon>
        <taxon>Fungi</taxon>
        <taxon>Dikarya</taxon>
        <taxon>Ascomycota</taxon>
        <taxon>Pezizomycotina</taxon>
        <taxon>Eurotiomycetes</taxon>
        <taxon>Eurotiomycetidae</taxon>
        <taxon>Eurotiales</taxon>
        <taxon>Aspergillaceae</taxon>
        <taxon>Penicillium</taxon>
    </lineage>
</organism>
<dbReference type="GeneID" id="81360635"/>
<gene>
    <name evidence="3" type="ORF">N7532_009165</name>
</gene>
<evidence type="ECO:0000313" key="4">
    <source>
        <dbReference type="Proteomes" id="UP001149074"/>
    </source>
</evidence>
<reference evidence="3" key="2">
    <citation type="journal article" date="2023" name="IMA Fungus">
        <title>Comparative genomic study of the Penicillium genus elucidates a diverse pangenome and 15 lateral gene transfer events.</title>
        <authorList>
            <person name="Petersen C."/>
            <person name="Sorensen T."/>
            <person name="Nielsen M.R."/>
            <person name="Sondergaard T.E."/>
            <person name="Sorensen J.L."/>
            <person name="Fitzpatrick D.A."/>
            <person name="Frisvad J.C."/>
            <person name="Nielsen K.L."/>
        </authorList>
    </citation>
    <scope>NUCLEOTIDE SEQUENCE</scope>
    <source>
        <strain evidence="3">IBT 30761</strain>
    </source>
</reference>
<dbReference type="Proteomes" id="UP001149074">
    <property type="component" value="Unassembled WGS sequence"/>
</dbReference>